<dbReference type="PANTHER" id="PTHR35894:SF5">
    <property type="entry name" value="MU-LIKE PROPHAGE FLUMU DNA TRANSPOSITION PROTEIN B"/>
    <property type="match status" value="1"/>
</dbReference>
<dbReference type="InterPro" id="IPR049945">
    <property type="entry name" value="AAA_22"/>
</dbReference>
<keyword evidence="2" id="KW-0547">Nucleotide-binding</keyword>
<evidence type="ECO:0000313" key="2">
    <source>
        <dbReference type="EMBL" id="HIW79447.1"/>
    </source>
</evidence>
<reference evidence="2" key="1">
    <citation type="journal article" date="2021" name="PeerJ">
        <title>Extensive microbial diversity within the chicken gut microbiome revealed by metagenomics and culture.</title>
        <authorList>
            <person name="Gilroy R."/>
            <person name="Ravi A."/>
            <person name="Getino M."/>
            <person name="Pursley I."/>
            <person name="Horton D.L."/>
            <person name="Alikhan N.F."/>
            <person name="Baker D."/>
            <person name="Gharbi K."/>
            <person name="Hall N."/>
            <person name="Watson M."/>
            <person name="Adriaenssens E.M."/>
            <person name="Foster-Nyarko E."/>
            <person name="Jarju S."/>
            <person name="Secka A."/>
            <person name="Antonio M."/>
            <person name="Oren A."/>
            <person name="Chaudhuri R.R."/>
            <person name="La Ragione R."/>
            <person name="Hildebrand F."/>
            <person name="Pallen M.J."/>
        </authorList>
    </citation>
    <scope>NUCLEOTIDE SEQUENCE</scope>
    <source>
        <strain evidence="2">ChiSxjej5B17-1746</strain>
    </source>
</reference>
<keyword evidence="2" id="KW-0067">ATP-binding</keyword>
<dbReference type="EMBL" id="DXGI01000374">
    <property type="protein sequence ID" value="HIW79447.1"/>
    <property type="molecule type" value="Genomic_DNA"/>
</dbReference>
<comment type="caution">
    <text evidence="2">The sequence shown here is derived from an EMBL/GenBank/DDBJ whole genome shotgun (WGS) entry which is preliminary data.</text>
</comment>
<name>A0A9D1R3J0_9BACT</name>
<dbReference type="PANTHER" id="PTHR35894">
    <property type="entry name" value="GENERAL SECRETION PATHWAY PROTEIN A-RELATED"/>
    <property type="match status" value="1"/>
</dbReference>
<dbReference type="GO" id="GO:0016887">
    <property type="term" value="F:ATP hydrolysis activity"/>
    <property type="evidence" value="ECO:0007669"/>
    <property type="project" value="InterPro"/>
</dbReference>
<dbReference type="InterPro" id="IPR052026">
    <property type="entry name" value="ExeA_AAA_ATPase_DNA-bind"/>
</dbReference>
<dbReference type="SUPFAM" id="SSF52540">
    <property type="entry name" value="P-loop containing nucleoside triphosphate hydrolases"/>
    <property type="match status" value="1"/>
</dbReference>
<reference evidence="2" key="2">
    <citation type="submission" date="2021-04" db="EMBL/GenBank/DDBJ databases">
        <authorList>
            <person name="Gilroy R."/>
        </authorList>
    </citation>
    <scope>NUCLEOTIDE SEQUENCE</scope>
    <source>
        <strain evidence="2">ChiSxjej5B17-1746</strain>
    </source>
</reference>
<dbReference type="Gene3D" id="3.40.50.300">
    <property type="entry name" value="P-loop containing nucleotide triphosphate hydrolases"/>
    <property type="match status" value="1"/>
</dbReference>
<dbReference type="AlphaFoldDB" id="A0A9D1R3J0"/>
<dbReference type="InterPro" id="IPR027417">
    <property type="entry name" value="P-loop_NTPase"/>
</dbReference>
<protein>
    <submittedName>
        <fullName evidence="2">ATP-binding protein</fullName>
    </submittedName>
</protein>
<gene>
    <name evidence="2" type="ORF">H9874_09945</name>
</gene>
<dbReference type="Proteomes" id="UP000824264">
    <property type="component" value="Unassembled WGS sequence"/>
</dbReference>
<dbReference type="GO" id="GO:0005524">
    <property type="term" value="F:ATP binding"/>
    <property type="evidence" value="ECO:0007669"/>
    <property type="project" value="UniProtKB-KW"/>
</dbReference>
<organism evidence="2 3">
    <name type="scientific">Candidatus Bilophila faecipullorum</name>
    <dbReference type="NCBI Taxonomy" id="2838482"/>
    <lineage>
        <taxon>Bacteria</taxon>
        <taxon>Pseudomonadati</taxon>
        <taxon>Thermodesulfobacteriota</taxon>
        <taxon>Desulfovibrionia</taxon>
        <taxon>Desulfovibrionales</taxon>
        <taxon>Desulfovibrionaceae</taxon>
        <taxon>Bilophila</taxon>
    </lineage>
</organism>
<feature type="domain" description="ORC1/DEAH AAA+ ATPase" evidence="1">
    <location>
        <begin position="28"/>
        <end position="142"/>
    </location>
</feature>
<evidence type="ECO:0000259" key="1">
    <source>
        <dbReference type="Pfam" id="PF13401"/>
    </source>
</evidence>
<dbReference type="Pfam" id="PF13401">
    <property type="entry name" value="AAA_22"/>
    <property type="match status" value="1"/>
</dbReference>
<sequence>MRKMFVKTENYRKFVSAVKAVEQRGAAEAGMMLVYGVPGLGKSHIVSSWAAETGAIFLRANKDWTPRYALSELAAALEIDGRGNSQQLFARLLKPIATNQWPIIIDEAEFTLANQAASLEKIRDISDRAENTVILIGMGNIQNDIKRYGQISSRIARVVEFLPATFEDVQSACKQLAEVEMSPELMAEIHRLSRGCMREVLNMIPVVERVAKTNRLSCVGVDDLAGIPLSHDWQNRTPITVKQSGGKKKVA</sequence>
<proteinExistence type="predicted"/>
<evidence type="ECO:0000313" key="3">
    <source>
        <dbReference type="Proteomes" id="UP000824264"/>
    </source>
</evidence>
<accession>A0A9D1R3J0</accession>